<feature type="compositionally biased region" description="Basic and acidic residues" evidence="9">
    <location>
        <begin position="355"/>
        <end position="365"/>
    </location>
</feature>
<feature type="domain" description="BZIP" evidence="10">
    <location>
        <begin position="204"/>
        <end position="219"/>
    </location>
</feature>
<keyword evidence="12" id="KW-1185">Reference proteome</keyword>
<feature type="compositionally biased region" description="Low complexity" evidence="9">
    <location>
        <begin position="205"/>
        <end position="215"/>
    </location>
</feature>
<keyword evidence="5" id="KW-0238">DNA-binding</keyword>
<feature type="region of interest" description="Disordered" evidence="9">
    <location>
        <begin position="284"/>
        <end position="335"/>
    </location>
</feature>
<comment type="function">
    <text evidence="1">Putative transcription factor.</text>
</comment>
<dbReference type="GO" id="GO:0090575">
    <property type="term" value="C:RNA polymerase II transcription regulator complex"/>
    <property type="evidence" value="ECO:0007669"/>
    <property type="project" value="TreeGrafter"/>
</dbReference>
<dbReference type="SUPFAM" id="SSF57959">
    <property type="entry name" value="Leucine zipper domain"/>
    <property type="match status" value="1"/>
</dbReference>
<evidence type="ECO:0000256" key="1">
    <source>
        <dbReference type="ARBA" id="ARBA00004049"/>
    </source>
</evidence>
<evidence type="ECO:0000259" key="10">
    <source>
        <dbReference type="PROSITE" id="PS00036"/>
    </source>
</evidence>
<protein>
    <recommendedName>
        <fullName evidence="8">Putative transcription factor kapC</fullName>
    </recommendedName>
</protein>
<feature type="compositionally biased region" description="Low complexity" evidence="9">
    <location>
        <begin position="122"/>
        <end position="143"/>
    </location>
</feature>
<evidence type="ECO:0000313" key="12">
    <source>
        <dbReference type="Proteomes" id="UP000770015"/>
    </source>
</evidence>
<feature type="region of interest" description="Disordered" evidence="9">
    <location>
        <begin position="351"/>
        <end position="386"/>
    </location>
</feature>
<evidence type="ECO:0000256" key="5">
    <source>
        <dbReference type="ARBA" id="ARBA00023125"/>
    </source>
</evidence>
<evidence type="ECO:0000256" key="9">
    <source>
        <dbReference type="SAM" id="MobiDB-lite"/>
    </source>
</evidence>
<feature type="compositionally biased region" description="Basic and acidic residues" evidence="9">
    <location>
        <begin position="191"/>
        <end position="202"/>
    </location>
</feature>
<evidence type="ECO:0000256" key="2">
    <source>
        <dbReference type="ARBA" id="ARBA00004123"/>
    </source>
</evidence>
<comment type="caution">
    <text evidence="11">The sequence shown here is derived from an EMBL/GenBank/DDBJ whole genome shotgun (WGS) entry which is preliminary data.</text>
</comment>
<dbReference type="OrthoDB" id="2593073at2759"/>
<accession>A0A9P9ABJ5</accession>
<feature type="compositionally biased region" description="Pro residues" evidence="9">
    <location>
        <begin position="295"/>
        <end position="307"/>
    </location>
</feature>
<evidence type="ECO:0000256" key="6">
    <source>
        <dbReference type="ARBA" id="ARBA00023163"/>
    </source>
</evidence>
<dbReference type="PROSITE" id="PS00036">
    <property type="entry name" value="BZIP_BASIC"/>
    <property type="match status" value="1"/>
</dbReference>
<name>A0A9P9ABJ5_9PEZI</name>
<feature type="compositionally biased region" description="Basic and acidic residues" evidence="9">
    <location>
        <begin position="318"/>
        <end position="332"/>
    </location>
</feature>
<sequence length="386" mass="41016">MPAKRKTQHQDEESKSPLGVANVPGSQLASGASSVDARIQEQLQILNNSSANAQAYARSAGAQAEQHGSAPPSHGFANGAVSSAPDALGSIASNDEAHIHPDLRGRNSYPSPIQSTMPAPTQPVQHIQHPQHPQPIHHTQPVQPSTPSAARLGSPGPGATSPSALLPPSMPGQEPDIPEEDTTMTDSGPVDGRRTVKRELSQSKRAAQNRAAQRAFRQRKEGYIKKLEQQVRDFTEMDNTFKQVQADNFAFREYALLLRSLLLDAQIDCPPPPPGLSLATLPHSVPTGGQDPQSMGPPPTHGLPVPNPVQAGPAGPEVHAHEHAMDHPRDGPPLDTVAQAVASLAVQAQLANKEYNAEHNKQASREEDDAQAQLQHDAHAAPTASM</sequence>
<dbReference type="InterPro" id="IPR004827">
    <property type="entry name" value="bZIP"/>
</dbReference>
<dbReference type="EMBL" id="JAGSXJ010000010">
    <property type="protein sequence ID" value="KAH6688004.1"/>
    <property type="molecule type" value="Genomic_DNA"/>
</dbReference>
<evidence type="ECO:0000256" key="4">
    <source>
        <dbReference type="ARBA" id="ARBA00023015"/>
    </source>
</evidence>
<dbReference type="AlphaFoldDB" id="A0A9P9ABJ5"/>
<dbReference type="InterPro" id="IPR050936">
    <property type="entry name" value="AP-1-like"/>
</dbReference>
<dbReference type="PANTHER" id="PTHR40621">
    <property type="entry name" value="TRANSCRIPTION FACTOR KAPC-RELATED"/>
    <property type="match status" value="1"/>
</dbReference>
<comment type="subcellular location">
    <subcellularLocation>
        <location evidence="2">Nucleus</location>
    </subcellularLocation>
</comment>
<dbReference type="Gene3D" id="1.20.5.170">
    <property type="match status" value="1"/>
</dbReference>
<dbReference type="Proteomes" id="UP000770015">
    <property type="component" value="Unassembled WGS sequence"/>
</dbReference>
<reference evidence="11" key="1">
    <citation type="journal article" date="2021" name="Nat. Commun.">
        <title>Genetic determinants of endophytism in the Arabidopsis root mycobiome.</title>
        <authorList>
            <person name="Mesny F."/>
            <person name="Miyauchi S."/>
            <person name="Thiergart T."/>
            <person name="Pickel B."/>
            <person name="Atanasova L."/>
            <person name="Karlsson M."/>
            <person name="Huettel B."/>
            <person name="Barry K.W."/>
            <person name="Haridas S."/>
            <person name="Chen C."/>
            <person name="Bauer D."/>
            <person name="Andreopoulos W."/>
            <person name="Pangilinan J."/>
            <person name="LaButti K."/>
            <person name="Riley R."/>
            <person name="Lipzen A."/>
            <person name="Clum A."/>
            <person name="Drula E."/>
            <person name="Henrissat B."/>
            <person name="Kohler A."/>
            <person name="Grigoriev I.V."/>
            <person name="Martin F.M."/>
            <person name="Hacquard S."/>
        </authorList>
    </citation>
    <scope>NUCLEOTIDE SEQUENCE</scope>
    <source>
        <strain evidence="11">MPI-SDFR-AT-0117</strain>
    </source>
</reference>
<dbReference type="PANTHER" id="PTHR40621:SF11">
    <property type="entry name" value="TRANSCRIPTION FACTOR KAPC-RELATED"/>
    <property type="match status" value="1"/>
</dbReference>
<gene>
    <name evidence="11" type="ORF">F5X68DRAFT_7966</name>
</gene>
<dbReference type="SMART" id="SM00338">
    <property type="entry name" value="BRLZ"/>
    <property type="match status" value="1"/>
</dbReference>
<dbReference type="Pfam" id="PF00170">
    <property type="entry name" value="bZIP_1"/>
    <property type="match status" value="1"/>
</dbReference>
<evidence type="ECO:0000256" key="7">
    <source>
        <dbReference type="ARBA" id="ARBA00023242"/>
    </source>
</evidence>
<evidence type="ECO:0000256" key="8">
    <source>
        <dbReference type="ARBA" id="ARBA00044067"/>
    </source>
</evidence>
<feature type="compositionally biased region" description="Basic and acidic residues" evidence="9">
    <location>
        <begin position="95"/>
        <end position="105"/>
    </location>
</feature>
<feature type="region of interest" description="Disordered" evidence="9">
    <location>
        <begin position="52"/>
        <end position="221"/>
    </location>
</feature>
<keyword evidence="4" id="KW-0805">Transcription regulation</keyword>
<feature type="compositionally biased region" description="Polar residues" evidence="9">
    <location>
        <begin position="108"/>
        <end position="119"/>
    </location>
</feature>
<dbReference type="GO" id="GO:0001228">
    <property type="term" value="F:DNA-binding transcription activator activity, RNA polymerase II-specific"/>
    <property type="evidence" value="ECO:0007669"/>
    <property type="project" value="TreeGrafter"/>
</dbReference>
<evidence type="ECO:0000313" key="11">
    <source>
        <dbReference type="EMBL" id="KAH6688004.1"/>
    </source>
</evidence>
<feature type="region of interest" description="Disordered" evidence="9">
    <location>
        <begin position="1"/>
        <end position="35"/>
    </location>
</feature>
<keyword evidence="6" id="KW-0804">Transcription</keyword>
<comment type="similarity">
    <text evidence="3">Belongs to the bZIP family.</text>
</comment>
<feature type="compositionally biased region" description="Polar residues" evidence="9">
    <location>
        <begin position="24"/>
        <end position="33"/>
    </location>
</feature>
<organism evidence="11 12">
    <name type="scientific">Plectosphaerella plurivora</name>
    <dbReference type="NCBI Taxonomy" id="936078"/>
    <lineage>
        <taxon>Eukaryota</taxon>
        <taxon>Fungi</taxon>
        <taxon>Dikarya</taxon>
        <taxon>Ascomycota</taxon>
        <taxon>Pezizomycotina</taxon>
        <taxon>Sordariomycetes</taxon>
        <taxon>Hypocreomycetidae</taxon>
        <taxon>Glomerellales</taxon>
        <taxon>Plectosphaerellaceae</taxon>
        <taxon>Plectosphaerella</taxon>
    </lineage>
</organism>
<dbReference type="GO" id="GO:0000976">
    <property type="term" value="F:transcription cis-regulatory region binding"/>
    <property type="evidence" value="ECO:0007669"/>
    <property type="project" value="InterPro"/>
</dbReference>
<evidence type="ECO:0000256" key="3">
    <source>
        <dbReference type="ARBA" id="ARBA00007163"/>
    </source>
</evidence>
<proteinExistence type="inferred from homology"/>
<dbReference type="InterPro" id="IPR046347">
    <property type="entry name" value="bZIP_sf"/>
</dbReference>
<keyword evidence="7" id="KW-0539">Nucleus</keyword>
<feature type="compositionally biased region" description="Low complexity" evidence="9">
    <location>
        <begin position="52"/>
        <end position="66"/>
    </location>
</feature>